<sequence length="284" mass="30195">MDTEAPSNVLPGRCPIETTSDPTDEPEDIDQGTMKLIVGLIAVSLGAVCTLLAGKWLASISEAYVQGGWARDVFVGSLFSIAAFLLAYLGGSKCEAWLSKIAAVAALGVALFPCNCKLCPAVDEAVRTAGAALASCVEPPTMERVPGVHLASAAVLFLVLTAFCRIFYLRAKRKCEQSLTQKPTMAGRRMVIYLICAIAILGSVAALGVGAIFHLDEKYRGFVFAGESAGLFAFGISWLTASKVVPWLADDRERLHPTLRRKRRAAIDSGAGISGPKARPLRPQ</sequence>
<feature type="transmembrane region" description="Helical" evidence="2">
    <location>
        <begin position="36"/>
        <end position="57"/>
    </location>
</feature>
<feature type="transmembrane region" description="Helical" evidence="2">
    <location>
        <begin position="69"/>
        <end position="89"/>
    </location>
</feature>
<feature type="region of interest" description="Disordered" evidence="1">
    <location>
        <begin position="1"/>
        <end position="27"/>
    </location>
</feature>
<feature type="transmembrane region" description="Helical" evidence="2">
    <location>
        <begin position="148"/>
        <end position="169"/>
    </location>
</feature>
<protein>
    <recommendedName>
        <fullName evidence="5">DUF998 domain-containing protein</fullName>
    </recommendedName>
</protein>
<dbReference type="EMBL" id="LT629746">
    <property type="protein sequence ID" value="SDT55012.1"/>
    <property type="molecule type" value="Genomic_DNA"/>
</dbReference>
<keyword evidence="2" id="KW-1133">Transmembrane helix</keyword>
<keyword evidence="4" id="KW-1185">Reference proteome</keyword>
<organism evidence="3 4">
    <name type="scientific">Pseudomonas lini</name>
    <dbReference type="NCBI Taxonomy" id="163011"/>
    <lineage>
        <taxon>Bacteria</taxon>
        <taxon>Pseudomonadati</taxon>
        <taxon>Pseudomonadota</taxon>
        <taxon>Gammaproteobacteria</taxon>
        <taxon>Pseudomonadales</taxon>
        <taxon>Pseudomonadaceae</taxon>
        <taxon>Pseudomonas</taxon>
    </lineage>
</organism>
<feature type="transmembrane region" description="Helical" evidence="2">
    <location>
        <begin position="219"/>
        <end position="239"/>
    </location>
</feature>
<evidence type="ECO:0008006" key="5">
    <source>
        <dbReference type="Google" id="ProtNLM"/>
    </source>
</evidence>
<evidence type="ECO:0000313" key="4">
    <source>
        <dbReference type="Proteomes" id="UP000182814"/>
    </source>
</evidence>
<evidence type="ECO:0000313" key="3">
    <source>
        <dbReference type="EMBL" id="SDT55012.1"/>
    </source>
</evidence>
<dbReference type="Proteomes" id="UP000182814">
    <property type="component" value="Chromosome I"/>
</dbReference>
<reference evidence="4" key="1">
    <citation type="submission" date="2016-10" db="EMBL/GenBank/DDBJ databases">
        <authorList>
            <person name="Varghese N."/>
            <person name="Submissions S."/>
        </authorList>
    </citation>
    <scope>NUCLEOTIDE SEQUENCE [LARGE SCALE GENOMIC DNA]</scope>
    <source>
        <strain evidence="4">BS3782</strain>
    </source>
</reference>
<name>A0A1H2BAD5_9PSED</name>
<gene>
    <name evidence="3" type="ORF">SAMN04490191_5120</name>
</gene>
<keyword evidence="2" id="KW-0472">Membrane</keyword>
<evidence type="ECO:0000256" key="1">
    <source>
        <dbReference type="SAM" id="MobiDB-lite"/>
    </source>
</evidence>
<dbReference type="AlphaFoldDB" id="A0A1H2BAD5"/>
<evidence type="ECO:0000256" key="2">
    <source>
        <dbReference type="SAM" id="Phobius"/>
    </source>
</evidence>
<keyword evidence="2" id="KW-0812">Transmembrane</keyword>
<proteinExistence type="predicted"/>
<feature type="transmembrane region" description="Helical" evidence="2">
    <location>
        <begin position="190"/>
        <end position="213"/>
    </location>
</feature>
<accession>A0A1H2BAD5</accession>